<dbReference type="OrthoDB" id="3253485at2759"/>
<accession>A0A9P5TAF6</accession>
<feature type="region of interest" description="Disordered" evidence="1">
    <location>
        <begin position="1"/>
        <end position="68"/>
    </location>
</feature>
<evidence type="ECO:0000313" key="3">
    <source>
        <dbReference type="Proteomes" id="UP000759537"/>
    </source>
</evidence>
<sequence>MHPRGRSTDVSPVALARQASEERRRSSIMSCYPLPSNPEKHTFSHFYLSPPSPLSSPATSPLNLTPPDPAPLSARHRTHIVHPDTSHAPIDPRESHYSAQIFNPQLLPYPIRSPLSPPPLVDKADLQIEAGRRAREQARAKCRYETLARAEQVFVTILERSRRERLSTLLLRARQEDELKERERVARELERLEHERDRRRPVNHIFPVQRSGFRVLARVPPPVTSLQRQVPDRFTYAFPLPSTSPTNSAPIRQHPGGVRTRSGLPALTNTNATNTRSVSFDEIRASMGNVLFPIAHGESASGKTRRESELLGTLLEPVRWEEGERWYPSVRVTGTAWVPPVPETVTGCEACESASLSLDGFSAPFPQTPSSSSGVSASTSTSIASRPISWLSFGPRKSTSSTTATHPSHYPPCASGCPTPRHSCGCNRGQSFAAVDVNDSPLGSNAEPFPAPALSATGVNTHQEPARQRQRKTSLSVRTWLAMQSSVTSVLSVAARLQDVYVSATVADYTQDAPTLIRSSSETVSGYAQRLPSGWRTSQSDVAKLTSTASHVDMEAVPYLIFHLVELKSTHRFPPSTPELLRDHLAQDSIPPHSPTSPSIAIPPTYHDAADRHIFNANPLHLLSRAQINSWRFRGAPGAMPSQVFCRPELFYRIEPAGSSPREANSGSALKWGWRVVWDTDDHGQC</sequence>
<feature type="compositionally biased region" description="Polar residues" evidence="1">
    <location>
        <begin position="241"/>
        <end position="250"/>
    </location>
</feature>
<name>A0A9P5TAF6_9AGAM</name>
<reference evidence="2" key="2">
    <citation type="journal article" date="2020" name="Nat. Commun.">
        <title>Large-scale genome sequencing of mycorrhizal fungi provides insights into the early evolution of symbiotic traits.</title>
        <authorList>
            <person name="Miyauchi S."/>
            <person name="Kiss E."/>
            <person name="Kuo A."/>
            <person name="Drula E."/>
            <person name="Kohler A."/>
            <person name="Sanchez-Garcia M."/>
            <person name="Morin E."/>
            <person name="Andreopoulos B."/>
            <person name="Barry K.W."/>
            <person name="Bonito G."/>
            <person name="Buee M."/>
            <person name="Carver A."/>
            <person name="Chen C."/>
            <person name="Cichocki N."/>
            <person name="Clum A."/>
            <person name="Culley D."/>
            <person name="Crous P.W."/>
            <person name="Fauchery L."/>
            <person name="Girlanda M."/>
            <person name="Hayes R.D."/>
            <person name="Keri Z."/>
            <person name="LaButti K."/>
            <person name="Lipzen A."/>
            <person name="Lombard V."/>
            <person name="Magnuson J."/>
            <person name="Maillard F."/>
            <person name="Murat C."/>
            <person name="Nolan M."/>
            <person name="Ohm R.A."/>
            <person name="Pangilinan J."/>
            <person name="Pereira M.F."/>
            <person name="Perotto S."/>
            <person name="Peter M."/>
            <person name="Pfister S."/>
            <person name="Riley R."/>
            <person name="Sitrit Y."/>
            <person name="Stielow J.B."/>
            <person name="Szollosi G."/>
            <person name="Zifcakova L."/>
            <person name="Stursova M."/>
            <person name="Spatafora J.W."/>
            <person name="Tedersoo L."/>
            <person name="Vaario L.M."/>
            <person name="Yamada A."/>
            <person name="Yan M."/>
            <person name="Wang P."/>
            <person name="Xu J."/>
            <person name="Bruns T."/>
            <person name="Baldrian P."/>
            <person name="Vilgalys R."/>
            <person name="Dunand C."/>
            <person name="Henrissat B."/>
            <person name="Grigoriev I.V."/>
            <person name="Hibbett D."/>
            <person name="Nagy L.G."/>
            <person name="Martin F.M."/>
        </authorList>
    </citation>
    <scope>NUCLEOTIDE SEQUENCE</scope>
    <source>
        <strain evidence="2">Prilba</strain>
    </source>
</reference>
<protein>
    <submittedName>
        <fullName evidence="2">Uncharacterized protein</fullName>
    </submittedName>
</protein>
<dbReference type="EMBL" id="WHVB01000006">
    <property type="protein sequence ID" value="KAF8482093.1"/>
    <property type="molecule type" value="Genomic_DNA"/>
</dbReference>
<evidence type="ECO:0000256" key="1">
    <source>
        <dbReference type="SAM" id="MobiDB-lite"/>
    </source>
</evidence>
<proteinExistence type="predicted"/>
<organism evidence="2 3">
    <name type="scientific">Russula ochroleuca</name>
    <dbReference type="NCBI Taxonomy" id="152965"/>
    <lineage>
        <taxon>Eukaryota</taxon>
        <taxon>Fungi</taxon>
        <taxon>Dikarya</taxon>
        <taxon>Basidiomycota</taxon>
        <taxon>Agaricomycotina</taxon>
        <taxon>Agaricomycetes</taxon>
        <taxon>Russulales</taxon>
        <taxon>Russulaceae</taxon>
        <taxon>Russula</taxon>
    </lineage>
</organism>
<keyword evidence="3" id="KW-1185">Reference proteome</keyword>
<gene>
    <name evidence="2" type="ORF">DFH94DRAFT_420267</name>
</gene>
<dbReference type="AlphaFoldDB" id="A0A9P5TAF6"/>
<evidence type="ECO:0000313" key="2">
    <source>
        <dbReference type="EMBL" id="KAF8482093.1"/>
    </source>
</evidence>
<dbReference type="Proteomes" id="UP000759537">
    <property type="component" value="Unassembled WGS sequence"/>
</dbReference>
<comment type="caution">
    <text evidence="2">The sequence shown here is derived from an EMBL/GenBank/DDBJ whole genome shotgun (WGS) entry which is preliminary data.</text>
</comment>
<reference evidence="2" key="1">
    <citation type="submission" date="2019-10" db="EMBL/GenBank/DDBJ databases">
        <authorList>
            <consortium name="DOE Joint Genome Institute"/>
            <person name="Kuo A."/>
            <person name="Miyauchi S."/>
            <person name="Kiss E."/>
            <person name="Drula E."/>
            <person name="Kohler A."/>
            <person name="Sanchez-Garcia M."/>
            <person name="Andreopoulos B."/>
            <person name="Barry K.W."/>
            <person name="Bonito G."/>
            <person name="Buee M."/>
            <person name="Carver A."/>
            <person name="Chen C."/>
            <person name="Cichocki N."/>
            <person name="Clum A."/>
            <person name="Culley D."/>
            <person name="Crous P.W."/>
            <person name="Fauchery L."/>
            <person name="Girlanda M."/>
            <person name="Hayes R."/>
            <person name="Keri Z."/>
            <person name="LaButti K."/>
            <person name="Lipzen A."/>
            <person name="Lombard V."/>
            <person name="Magnuson J."/>
            <person name="Maillard F."/>
            <person name="Morin E."/>
            <person name="Murat C."/>
            <person name="Nolan M."/>
            <person name="Ohm R."/>
            <person name="Pangilinan J."/>
            <person name="Pereira M."/>
            <person name="Perotto S."/>
            <person name="Peter M."/>
            <person name="Riley R."/>
            <person name="Sitrit Y."/>
            <person name="Stielow B."/>
            <person name="Szollosi G."/>
            <person name="Zifcakova L."/>
            <person name="Stursova M."/>
            <person name="Spatafora J.W."/>
            <person name="Tedersoo L."/>
            <person name="Vaario L.-M."/>
            <person name="Yamada A."/>
            <person name="Yan M."/>
            <person name="Wang P."/>
            <person name="Xu J."/>
            <person name="Bruns T."/>
            <person name="Baldrian P."/>
            <person name="Vilgalys R."/>
            <person name="Henrissat B."/>
            <person name="Grigoriev I.V."/>
            <person name="Hibbett D."/>
            <person name="Nagy L.G."/>
            <person name="Martin F.M."/>
        </authorList>
    </citation>
    <scope>NUCLEOTIDE SEQUENCE</scope>
    <source>
        <strain evidence="2">Prilba</strain>
    </source>
</reference>
<feature type="region of interest" description="Disordered" evidence="1">
    <location>
        <begin position="239"/>
        <end position="273"/>
    </location>
</feature>